<feature type="compositionally biased region" description="Pro residues" evidence="1">
    <location>
        <begin position="190"/>
        <end position="202"/>
    </location>
</feature>
<protein>
    <submittedName>
        <fullName evidence="3">Uncharacterized protein</fullName>
    </submittedName>
</protein>
<sequence>MIARGPGRLLLLPLAALLATGVCQGGAARFYTTNTLTEAEPRVGGDYDALLDQVSGDFGVRSEVLEAAGQEPEYRGADTMVVPLYIPKGAVPIKVARIARSDSRDPVLEVVDLTMSPAADSVLIRRIGPVDRRRAASPPSRAAWRPPQRTRITRLTPVRRSDSPRRRVPLPSSPSSPSLPSSSSSSSSSPSPPSPRSPPLAV</sequence>
<feature type="compositionally biased region" description="Low complexity" evidence="1">
    <location>
        <begin position="169"/>
        <end position="189"/>
    </location>
</feature>
<reference evidence="3 4" key="1">
    <citation type="submission" date="2023-03" db="EMBL/GenBank/DDBJ databases">
        <title>High-quality genome of Scylla paramamosain provides insights in environmental adaptation.</title>
        <authorList>
            <person name="Zhang L."/>
        </authorList>
    </citation>
    <scope>NUCLEOTIDE SEQUENCE [LARGE SCALE GENOMIC DNA]</scope>
    <source>
        <strain evidence="3">LZ_2023a</strain>
        <tissue evidence="3">Muscle</tissue>
    </source>
</reference>
<dbReference type="EMBL" id="JARAKH010000015">
    <property type="protein sequence ID" value="KAK8396664.1"/>
    <property type="molecule type" value="Genomic_DNA"/>
</dbReference>
<feature type="compositionally biased region" description="Low complexity" evidence="1">
    <location>
        <begin position="136"/>
        <end position="149"/>
    </location>
</feature>
<proteinExistence type="predicted"/>
<accession>A0AAW0U9D4</accession>
<keyword evidence="2" id="KW-0732">Signal</keyword>
<name>A0AAW0U9D4_SCYPA</name>
<keyword evidence="4" id="KW-1185">Reference proteome</keyword>
<dbReference type="AlphaFoldDB" id="A0AAW0U9D4"/>
<feature type="region of interest" description="Disordered" evidence="1">
    <location>
        <begin position="132"/>
        <end position="202"/>
    </location>
</feature>
<evidence type="ECO:0000256" key="1">
    <source>
        <dbReference type="SAM" id="MobiDB-lite"/>
    </source>
</evidence>
<feature type="chain" id="PRO_5043620531" evidence="2">
    <location>
        <begin position="26"/>
        <end position="202"/>
    </location>
</feature>
<comment type="caution">
    <text evidence="3">The sequence shown here is derived from an EMBL/GenBank/DDBJ whole genome shotgun (WGS) entry which is preliminary data.</text>
</comment>
<dbReference type="Proteomes" id="UP001487740">
    <property type="component" value="Unassembled WGS sequence"/>
</dbReference>
<gene>
    <name evidence="3" type="ORF">O3P69_004975</name>
</gene>
<evidence type="ECO:0000313" key="4">
    <source>
        <dbReference type="Proteomes" id="UP001487740"/>
    </source>
</evidence>
<feature type="signal peptide" evidence="2">
    <location>
        <begin position="1"/>
        <end position="25"/>
    </location>
</feature>
<evidence type="ECO:0000256" key="2">
    <source>
        <dbReference type="SAM" id="SignalP"/>
    </source>
</evidence>
<organism evidence="3 4">
    <name type="scientific">Scylla paramamosain</name>
    <name type="common">Mud crab</name>
    <dbReference type="NCBI Taxonomy" id="85552"/>
    <lineage>
        <taxon>Eukaryota</taxon>
        <taxon>Metazoa</taxon>
        <taxon>Ecdysozoa</taxon>
        <taxon>Arthropoda</taxon>
        <taxon>Crustacea</taxon>
        <taxon>Multicrustacea</taxon>
        <taxon>Malacostraca</taxon>
        <taxon>Eumalacostraca</taxon>
        <taxon>Eucarida</taxon>
        <taxon>Decapoda</taxon>
        <taxon>Pleocyemata</taxon>
        <taxon>Brachyura</taxon>
        <taxon>Eubrachyura</taxon>
        <taxon>Portunoidea</taxon>
        <taxon>Portunidae</taxon>
        <taxon>Portuninae</taxon>
        <taxon>Scylla</taxon>
    </lineage>
</organism>
<evidence type="ECO:0000313" key="3">
    <source>
        <dbReference type="EMBL" id="KAK8396664.1"/>
    </source>
</evidence>